<accession>A0ABN4MDN0</accession>
<sequence>MTLVSFITRSKKTATLIPSPAVAFPTVQKPELLEAHAA</sequence>
<proteinExistence type="predicted"/>
<evidence type="ECO:0000313" key="1">
    <source>
        <dbReference type="EMBL" id="AMP16350.1"/>
    </source>
</evidence>
<reference evidence="1 2" key="1">
    <citation type="submission" date="2015-11" db="EMBL/GenBank/DDBJ databases">
        <title>Exploring the genomic traits of fungus-feeding bacterial genus Collimonas.</title>
        <authorList>
            <person name="Song C."/>
            <person name="Schmidt R."/>
            <person name="de Jager V."/>
            <person name="Krzyzanowska D."/>
            <person name="Jongedijk E."/>
            <person name="Cankar K."/>
            <person name="Beekwilder J."/>
            <person name="van Veen A."/>
            <person name="de Boer W."/>
            <person name="van Veen J.A."/>
            <person name="Garbeva P."/>
        </authorList>
    </citation>
    <scope>NUCLEOTIDE SEQUENCE [LARGE SCALE GENOMIC DNA]</scope>
    <source>
        <strain evidence="1 2">Ter291</strain>
    </source>
</reference>
<name>A0ABN4MDN0_9BURK</name>
<dbReference type="EMBL" id="CP013236">
    <property type="protein sequence ID" value="AMP16350.1"/>
    <property type="molecule type" value="Genomic_DNA"/>
</dbReference>
<evidence type="ECO:0000313" key="2">
    <source>
        <dbReference type="Proteomes" id="UP000074914"/>
    </source>
</evidence>
<organism evidence="1 2">
    <name type="scientific">Collimonas pratensis</name>
    <dbReference type="NCBI Taxonomy" id="279113"/>
    <lineage>
        <taxon>Bacteria</taxon>
        <taxon>Pseudomonadati</taxon>
        <taxon>Pseudomonadota</taxon>
        <taxon>Betaproteobacteria</taxon>
        <taxon>Burkholderiales</taxon>
        <taxon>Oxalobacteraceae</taxon>
        <taxon>Collimonas</taxon>
    </lineage>
</organism>
<protein>
    <submittedName>
        <fullName evidence="1">Uncharacterized protein</fullName>
    </submittedName>
</protein>
<keyword evidence="2" id="KW-1185">Reference proteome</keyword>
<gene>
    <name evidence="1" type="ORF">CPter291_4117</name>
</gene>
<dbReference type="Proteomes" id="UP000074914">
    <property type="component" value="Chromosome"/>
</dbReference>